<organism evidence="1 2">
    <name type="scientific">Monilinia vaccinii-corymbosi</name>
    <dbReference type="NCBI Taxonomy" id="61207"/>
    <lineage>
        <taxon>Eukaryota</taxon>
        <taxon>Fungi</taxon>
        <taxon>Dikarya</taxon>
        <taxon>Ascomycota</taxon>
        <taxon>Pezizomycotina</taxon>
        <taxon>Leotiomycetes</taxon>
        <taxon>Helotiales</taxon>
        <taxon>Sclerotiniaceae</taxon>
        <taxon>Monilinia</taxon>
    </lineage>
</organism>
<dbReference type="EMBL" id="CP063413">
    <property type="protein sequence ID" value="QSZ37680.1"/>
    <property type="molecule type" value="Genomic_DNA"/>
</dbReference>
<evidence type="ECO:0000313" key="1">
    <source>
        <dbReference type="EMBL" id="QSZ37680.1"/>
    </source>
</evidence>
<evidence type="ECO:0000313" key="2">
    <source>
        <dbReference type="Proteomes" id="UP000672032"/>
    </source>
</evidence>
<dbReference type="Proteomes" id="UP000672032">
    <property type="component" value="Chromosome 9"/>
</dbReference>
<name>A0A8A3PRA1_9HELO</name>
<accession>A0A8A3PRA1</accession>
<keyword evidence="2" id="KW-1185">Reference proteome</keyword>
<reference evidence="1" key="1">
    <citation type="submission" date="2020-10" db="EMBL/GenBank/DDBJ databases">
        <title>Genome Sequence of Monilinia vaccinii-corymbosi Sheds Light on Mummy Berry Disease Infection of Blueberry and Mating Type.</title>
        <authorList>
            <person name="Yow A.G."/>
            <person name="Zhang Y."/>
            <person name="Bansal K."/>
            <person name="Eacker S.M."/>
            <person name="Sullivan S."/>
            <person name="Liachko I."/>
            <person name="Cubeta M.A."/>
            <person name="Rollins J.A."/>
            <person name="Ashrafi H."/>
        </authorList>
    </citation>
    <scope>NUCLEOTIDE SEQUENCE</scope>
    <source>
        <strain evidence="1">RL-1</strain>
    </source>
</reference>
<sequence length="415" mass="48483">MSRSNAPNSIFELAFADCYISDDRPRHVKKTVLSRAIPVMSFDDDFYREPGPLSEPRITSNFKATKAICDYARDGPKSLKFWKLFKRLPIKVRNNIYKLLIFAWSPDAQWARLSRNGRRFSVSRRSSIARPLAPFHYLSDDPLGVKKEDLADWTKMKNWEQSEGLLDFFKLNEYQNIQKLVSFVEKVESRLQLDRSNSEAIANKGKGKQIQKSYDSDDENINLWEEVVAFFWDNIIIDFGERLHFGTIFLGEVSKQINVQQNKCTTKDKHAEIKHICLHLDTIRHTGNHKKHHFSDHCEVCQFLFLCRFIREHFQNVKTLLLYLSLPADSMHDLTSDFEGFAKDIVRAIRSLKVSEAFDVRVRIVNEDDRREDYVVVCDDSVLDNWSKEAQPWFQDVLAPQMISENQATRHDTPI</sequence>
<proteinExistence type="predicted"/>
<dbReference type="OrthoDB" id="3484027at2759"/>
<gene>
    <name evidence="1" type="ORF">DSL72_008779</name>
</gene>
<protein>
    <submittedName>
        <fullName evidence="1">Uncharacterized protein</fullName>
    </submittedName>
</protein>
<dbReference type="AlphaFoldDB" id="A0A8A3PRA1"/>